<comment type="caution">
    <text evidence="1">The sequence shown here is derived from an EMBL/GenBank/DDBJ whole genome shotgun (WGS) entry which is preliminary data.</text>
</comment>
<protein>
    <submittedName>
        <fullName evidence="1">Uncharacterized protein</fullName>
    </submittedName>
</protein>
<keyword evidence="2" id="KW-1185">Reference proteome</keyword>
<dbReference type="AlphaFoldDB" id="A0A9P4MLM6"/>
<evidence type="ECO:0000313" key="2">
    <source>
        <dbReference type="Proteomes" id="UP000799536"/>
    </source>
</evidence>
<sequence>LPIGLITRQQATVKNSSTVVGQSILSEYFPQAWRGREVYDAVCDSFQSKIFFYNMDEPGGAKFVKEFILGTEQPLFTWAVEQNRPMYLL</sequence>
<accession>A0A9P4MLM6</accession>
<proteinExistence type="predicted"/>
<gene>
    <name evidence="1" type="ORF">GQ43DRAFT_444399</name>
</gene>
<organism evidence="1 2">
    <name type="scientific">Delitschia confertaspora ATCC 74209</name>
    <dbReference type="NCBI Taxonomy" id="1513339"/>
    <lineage>
        <taxon>Eukaryota</taxon>
        <taxon>Fungi</taxon>
        <taxon>Dikarya</taxon>
        <taxon>Ascomycota</taxon>
        <taxon>Pezizomycotina</taxon>
        <taxon>Dothideomycetes</taxon>
        <taxon>Pleosporomycetidae</taxon>
        <taxon>Pleosporales</taxon>
        <taxon>Delitschiaceae</taxon>
        <taxon>Delitschia</taxon>
    </lineage>
</organism>
<dbReference type="Proteomes" id="UP000799536">
    <property type="component" value="Unassembled WGS sequence"/>
</dbReference>
<dbReference type="OrthoDB" id="3961015at2759"/>
<name>A0A9P4MLM6_9PLEO</name>
<dbReference type="EMBL" id="ML994257">
    <property type="protein sequence ID" value="KAF2197259.1"/>
    <property type="molecule type" value="Genomic_DNA"/>
</dbReference>
<reference evidence="1" key="1">
    <citation type="journal article" date="2020" name="Stud. Mycol.">
        <title>101 Dothideomycetes genomes: a test case for predicting lifestyles and emergence of pathogens.</title>
        <authorList>
            <person name="Haridas S."/>
            <person name="Albert R."/>
            <person name="Binder M."/>
            <person name="Bloem J."/>
            <person name="Labutti K."/>
            <person name="Salamov A."/>
            <person name="Andreopoulos B."/>
            <person name="Baker S."/>
            <person name="Barry K."/>
            <person name="Bills G."/>
            <person name="Bluhm B."/>
            <person name="Cannon C."/>
            <person name="Castanera R."/>
            <person name="Culley D."/>
            <person name="Daum C."/>
            <person name="Ezra D."/>
            <person name="Gonzalez J."/>
            <person name="Henrissat B."/>
            <person name="Kuo A."/>
            <person name="Liang C."/>
            <person name="Lipzen A."/>
            <person name="Lutzoni F."/>
            <person name="Magnuson J."/>
            <person name="Mondo S."/>
            <person name="Nolan M."/>
            <person name="Ohm R."/>
            <person name="Pangilinan J."/>
            <person name="Park H.-J."/>
            <person name="Ramirez L."/>
            <person name="Alfaro M."/>
            <person name="Sun H."/>
            <person name="Tritt A."/>
            <person name="Yoshinaga Y."/>
            <person name="Zwiers L.-H."/>
            <person name="Turgeon B."/>
            <person name="Goodwin S."/>
            <person name="Spatafora J."/>
            <person name="Crous P."/>
            <person name="Grigoriev I."/>
        </authorList>
    </citation>
    <scope>NUCLEOTIDE SEQUENCE</scope>
    <source>
        <strain evidence="1">ATCC 74209</strain>
    </source>
</reference>
<feature type="non-terminal residue" evidence="1">
    <location>
        <position position="1"/>
    </location>
</feature>
<evidence type="ECO:0000313" key="1">
    <source>
        <dbReference type="EMBL" id="KAF2197259.1"/>
    </source>
</evidence>